<reference evidence="1" key="1">
    <citation type="journal article" date="2023" name="G3 (Bethesda)">
        <title>A reference genome for the long-term kleptoplast-retaining sea slug Elysia crispata morphotype clarki.</title>
        <authorList>
            <person name="Eastman K.E."/>
            <person name="Pendleton A.L."/>
            <person name="Shaikh M.A."/>
            <person name="Suttiyut T."/>
            <person name="Ogas R."/>
            <person name="Tomko P."/>
            <person name="Gavelis G."/>
            <person name="Widhalm J.R."/>
            <person name="Wisecaver J.H."/>
        </authorList>
    </citation>
    <scope>NUCLEOTIDE SEQUENCE</scope>
    <source>
        <strain evidence="1">ECLA1</strain>
    </source>
</reference>
<evidence type="ECO:0000313" key="2">
    <source>
        <dbReference type="Proteomes" id="UP001283361"/>
    </source>
</evidence>
<protein>
    <submittedName>
        <fullName evidence="1">Uncharacterized protein</fullName>
    </submittedName>
</protein>
<accession>A0AAE0XV42</accession>
<dbReference type="AlphaFoldDB" id="A0AAE0XV42"/>
<gene>
    <name evidence="1" type="ORF">RRG08_002672</name>
</gene>
<evidence type="ECO:0000313" key="1">
    <source>
        <dbReference type="EMBL" id="KAK3712342.1"/>
    </source>
</evidence>
<dbReference type="Proteomes" id="UP001283361">
    <property type="component" value="Unassembled WGS sequence"/>
</dbReference>
<comment type="caution">
    <text evidence="1">The sequence shown here is derived from an EMBL/GenBank/DDBJ whole genome shotgun (WGS) entry which is preliminary data.</text>
</comment>
<sequence>MKFADTRLCFGGEEMEEPWYSYWPRPYKVRRDGKKGNDVDINSPSVDLELMTIVYCVSFIEDSASLASQWKRLIQTQRKDCVSGTQYSLPMLQTRTDPHPEETQLNTVNVDITRFLDLEPTRNPCQLGSDAHTRNLSTWGNNRVGSDSHCSSMYSMECLNIVIFSRDIHRVGSLDRGIGHWTEVSGIERRHPPRETITEEAPGSVCGDLTEHTAV</sequence>
<dbReference type="EMBL" id="JAWDGP010007584">
    <property type="protein sequence ID" value="KAK3712342.1"/>
    <property type="molecule type" value="Genomic_DNA"/>
</dbReference>
<keyword evidence="2" id="KW-1185">Reference proteome</keyword>
<name>A0AAE0XV42_9GAST</name>
<proteinExistence type="predicted"/>
<organism evidence="1 2">
    <name type="scientific">Elysia crispata</name>
    <name type="common">lettuce slug</name>
    <dbReference type="NCBI Taxonomy" id="231223"/>
    <lineage>
        <taxon>Eukaryota</taxon>
        <taxon>Metazoa</taxon>
        <taxon>Spiralia</taxon>
        <taxon>Lophotrochozoa</taxon>
        <taxon>Mollusca</taxon>
        <taxon>Gastropoda</taxon>
        <taxon>Heterobranchia</taxon>
        <taxon>Euthyneura</taxon>
        <taxon>Panpulmonata</taxon>
        <taxon>Sacoglossa</taxon>
        <taxon>Placobranchoidea</taxon>
        <taxon>Plakobranchidae</taxon>
        <taxon>Elysia</taxon>
    </lineage>
</organism>